<dbReference type="EMBL" id="JBFXLR010000004">
    <property type="protein sequence ID" value="KAL2858782.1"/>
    <property type="molecule type" value="Genomic_DNA"/>
</dbReference>
<dbReference type="RefSeq" id="XP_070903746.1">
    <property type="nucleotide sequence ID" value="XM_071038631.1"/>
</dbReference>
<dbReference type="Proteomes" id="UP001610444">
    <property type="component" value="Unassembled WGS sequence"/>
</dbReference>
<organism evidence="1 2">
    <name type="scientific">Aspergillus pseudodeflectus</name>
    <dbReference type="NCBI Taxonomy" id="176178"/>
    <lineage>
        <taxon>Eukaryota</taxon>
        <taxon>Fungi</taxon>
        <taxon>Dikarya</taxon>
        <taxon>Ascomycota</taxon>
        <taxon>Pezizomycotina</taxon>
        <taxon>Eurotiomycetes</taxon>
        <taxon>Eurotiomycetidae</taxon>
        <taxon>Eurotiales</taxon>
        <taxon>Aspergillaceae</taxon>
        <taxon>Aspergillus</taxon>
        <taxon>Aspergillus subgen. Nidulantes</taxon>
    </lineage>
</organism>
<evidence type="ECO:0000313" key="1">
    <source>
        <dbReference type="EMBL" id="KAL2858782.1"/>
    </source>
</evidence>
<protein>
    <submittedName>
        <fullName evidence="1">Uncharacterized protein</fullName>
    </submittedName>
</protein>
<reference evidence="1 2" key="1">
    <citation type="submission" date="2024-07" db="EMBL/GenBank/DDBJ databases">
        <title>Section-level genome sequencing and comparative genomics of Aspergillus sections Usti and Cavernicolus.</title>
        <authorList>
            <consortium name="Lawrence Berkeley National Laboratory"/>
            <person name="Nybo J.L."/>
            <person name="Vesth T.C."/>
            <person name="Theobald S."/>
            <person name="Frisvad J.C."/>
            <person name="Larsen T.O."/>
            <person name="Kjaerboelling I."/>
            <person name="Rothschild-Mancinelli K."/>
            <person name="Lyhne E.K."/>
            <person name="Kogle M.E."/>
            <person name="Barry K."/>
            <person name="Clum A."/>
            <person name="Na H."/>
            <person name="Ledsgaard L."/>
            <person name="Lin J."/>
            <person name="Lipzen A."/>
            <person name="Kuo A."/>
            <person name="Riley R."/>
            <person name="Mondo S."/>
            <person name="LaButti K."/>
            <person name="Haridas S."/>
            <person name="Pangalinan J."/>
            <person name="Salamov A.A."/>
            <person name="Simmons B.A."/>
            <person name="Magnuson J.K."/>
            <person name="Chen J."/>
            <person name="Drula E."/>
            <person name="Henrissat B."/>
            <person name="Wiebenga A."/>
            <person name="Lubbers R.J."/>
            <person name="Gomes A.C."/>
            <person name="Macurrencykelacurrency M.R."/>
            <person name="Stajich J."/>
            <person name="Grigoriev I.V."/>
            <person name="Mortensen U.H."/>
            <person name="De vries R.P."/>
            <person name="Baker S.E."/>
            <person name="Andersen M.R."/>
        </authorList>
    </citation>
    <scope>NUCLEOTIDE SEQUENCE [LARGE SCALE GENOMIC DNA]</scope>
    <source>
        <strain evidence="1 2">CBS 756.74</strain>
    </source>
</reference>
<accession>A0ABR4L351</accession>
<keyword evidence="2" id="KW-1185">Reference proteome</keyword>
<dbReference type="GeneID" id="98153795"/>
<evidence type="ECO:0000313" key="2">
    <source>
        <dbReference type="Proteomes" id="UP001610444"/>
    </source>
</evidence>
<comment type="caution">
    <text evidence="1">The sequence shown here is derived from an EMBL/GenBank/DDBJ whole genome shotgun (WGS) entry which is preliminary data.</text>
</comment>
<name>A0ABR4L351_9EURO</name>
<proteinExistence type="predicted"/>
<sequence length="125" mass="14515">MASRPRQKWSRCKTTSRLFRMLCRLGSLVRTLDNSSRILLRQQVMHRRRCARQPFSRRCDSTWSTSGLMTWPLPTKKRLDGCLISRLATSRTNTNEARKKISFHGSVVEMASSIYQASLVRANRL</sequence>
<gene>
    <name evidence="1" type="ORF">BJX68DRAFT_227235</name>
</gene>